<accession>A0AAW1QD17</accession>
<dbReference type="PRINTS" id="PR00959">
    <property type="entry name" value="MEVGALKINASE"/>
</dbReference>
<dbReference type="SUPFAM" id="SSF55060">
    <property type="entry name" value="GHMP Kinase, C-terminal domain"/>
    <property type="match status" value="1"/>
</dbReference>
<evidence type="ECO:0000259" key="3">
    <source>
        <dbReference type="Pfam" id="PF00288"/>
    </source>
</evidence>
<dbReference type="InterPro" id="IPR053034">
    <property type="entry name" value="Glucuronokinase-like"/>
</dbReference>
<sequence>MVSHRCNARVGLLGNPSDGYFGKTLAFTLRDLYAEVCLEPSDTLQILPHPVHDGLQAPSLACLVTSLHQYGFGGGVRLLQAICCRFLTHCNEAGIKLPEKGPFSLKYDTNIPRASGLAGSSAIVCAAFNCLLDYFEVRERISIQDRPGIILAAEEDLNIVAGLQDRVAQVYGGLVYMDFGEQHMKQSGRGRYTPLDAALLPQLLVVVANSPSDSGKVHSDVRERWKRGDPAVHQGMAAIAALAEEGRRELERRDLEALGRSMDANFELRRQIFGDKVIGKANLKMVEVARHHGGSAKLCGSGGAVVVWLANSKGMEQPFRAACSREGWDVYAAMPGAASAEVNGNQGAPGCP</sequence>
<keyword evidence="6" id="KW-1185">Reference proteome</keyword>
<dbReference type="InterPro" id="IPR036554">
    <property type="entry name" value="GHMP_kinase_C_sf"/>
</dbReference>
<dbReference type="GO" id="GO:0005524">
    <property type="term" value="F:ATP binding"/>
    <property type="evidence" value="ECO:0007669"/>
    <property type="project" value="UniProtKB-KW"/>
</dbReference>
<keyword evidence="1" id="KW-0547">Nucleotide-binding</keyword>
<evidence type="ECO:0000256" key="1">
    <source>
        <dbReference type="ARBA" id="ARBA00022741"/>
    </source>
</evidence>
<organism evidence="5 6">
    <name type="scientific">Apatococcus lobatus</name>
    <dbReference type="NCBI Taxonomy" id="904363"/>
    <lineage>
        <taxon>Eukaryota</taxon>
        <taxon>Viridiplantae</taxon>
        <taxon>Chlorophyta</taxon>
        <taxon>core chlorophytes</taxon>
        <taxon>Trebouxiophyceae</taxon>
        <taxon>Chlorellales</taxon>
        <taxon>Chlorellaceae</taxon>
        <taxon>Apatococcus</taxon>
    </lineage>
</organism>
<gene>
    <name evidence="5" type="ORF">WJX74_002066</name>
</gene>
<dbReference type="Gene3D" id="3.30.70.890">
    <property type="entry name" value="GHMP kinase, C-terminal domain"/>
    <property type="match status" value="1"/>
</dbReference>
<dbReference type="InterPro" id="IPR020568">
    <property type="entry name" value="Ribosomal_Su5_D2-typ_SF"/>
</dbReference>
<reference evidence="5 6" key="1">
    <citation type="journal article" date="2024" name="Nat. Commun.">
        <title>Phylogenomics reveals the evolutionary origins of lichenization in chlorophyte algae.</title>
        <authorList>
            <person name="Puginier C."/>
            <person name="Libourel C."/>
            <person name="Otte J."/>
            <person name="Skaloud P."/>
            <person name="Haon M."/>
            <person name="Grisel S."/>
            <person name="Petersen M."/>
            <person name="Berrin J.G."/>
            <person name="Delaux P.M."/>
            <person name="Dal Grande F."/>
            <person name="Keller J."/>
        </authorList>
    </citation>
    <scope>NUCLEOTIDE SEQUENCE [LARGE SCALE GENOMIC DNA]</scope>
    <source>
        <strain evidence="5 6">SAG 2145</strain>
    </source>
</reference>
<dbReference type="InterPro" id="IPR006204">
    <property type="entry name" value="GHMP_kinase_N_dom"/>
</dbReference>
<feature type="domain" description="GHMP kinase N-terminal" evidence="3">
    <location>
        <begin position="94"/>
        <end position="173"/>
    </location>
</feature>
<dbReference type="SUPFAM" id="SSF54211">
    <property type="entry name" value="Ribosomal protein S5 domain 2-like"/>
    <property type="match status" value="1"/>
</dbReference>
<proteinExistence type="predicted"/>
<evidence type="ECO:0000313" key="5">
    <source>
        <dbReference type="EMBL" id="KAK9819295.1"/>
    </source>
</evidence>
<dbReference type="Proteomes" id="UP001438707">
    <property type="component" value="Unassembled WGS sequence"/>
</dbReference>
<evidence type="ECO:0000259" key="4">
    <source>
        <dbReference type="Pfam" id="PF08544"/>
    </source>
</evidence>
<dbReference type="Pfam" id="PF00288">
    <property type="entry name" value="GHMP_kinases_N"/>
    <property type="match status" value="1"/>
</dbReference>
<dbReference type="Gene3D" id="3.30.230.10">
    <property type="match status" value="1"/>
</dbReference>
<protein>
    <submittedName>
        <fullName evidence="5">Uncharacterized protein</fullName>
    </submittedName>
</protein>
<dbReference type="PANTHER" id="PTHR38710">
    <property type="entry name" value="WITH PUTATIVE URIDYL PYROPHOSPHORYLASE-RELATED"/>
    <property type="match status" value="1"/>
</dbReference>
<name>A0AAW1QD17_9CHLO</name>
<evidence type="ECO:0000313" key="6">
    <source>
        <dbReference type="Proteomes" id="UP001438707"/>
    </source>
</evidence>
<evidence type="ECO:0000256" key="2">
    <source>
        <dbReference type="ARBA" id="ARBA00022840"/>
    </source>
</evidence>
<dbReference type="Pfam" id="PF08544">
    <property type="entry name" value="GHMP_kinases_C"/>
    <property type="match status" value="1"/>
</dbReference>
<comment type="caution">
    <text evidence="5">The sequence shown here is derived from an EMBL/GenBank/DDBJ whole genome shotgun (WGS) entry which is preliminary data.</text>
</comment>
<dbReference type="InterPro" id="IPR013750">
    <property type="entry name" value="GHMP_kinase_C_dom"/>
</dbReference>
<dbReference type="AlphaFoldDB" id="A0AAW1QD17"/>
<dbReference type="EMBL" id="JALJOS010000048">
    <property type="protein sequence ID" value="KAK9819295.1"/>
    <property type="molecule type" value="Genomic_DNA"/>
</dbReference>
<dbReference type="InterPro" id="IPR014721">
    <property type="entry name" value="Ribsml_uS5_D2-typ_fold_subgr"/>
</dbReference>
<keyword evidence="2" id="KW-0067">ATP-binding</keyword>
<feature type="domain" description="GHMP kinase C-terminal" evidence="4">
    <location>
        <begin position="248"/>
        <end position="311"/>
    </location>
</feature>
<dbReference type="PANTHER" id="PTHR38710:SF1">
    <property type="entry name" value="WITH PUTATIVE URIDYL PYROPHOSPHORYLASE-RELATED"/>
    <property type="match status" value="1"/>
</dbReference>